<dbReference type="Proteomes" id="UP000046392">
    <property type="component" value="Unplaced"/>
</dbReference>
<accession>A0A0N5BMA7</accession>
<protein>
    <submittedName>
        <fullName evidence="3">LCCL domain-containing protein</fullName>
    </submittedName>
</protein>
<dbReference type="AlphaFoldDB" id="A0A0N5BMA7"/>
<sequence>MKRTELLFFLILVYFTITNHNVIGKKKSSGSKNKKSSSTAYVTSMNKLIEYYIPKTLNEEVITDAHNLMQNVSCLNFTRTLDGGNLNATVFRWQELCHASVEIANNHIVYTINMNADCEDKSRISKMIFWSANMRYQINNCIKDKPKYQQGSIQEVMIKDILDKTKLPKGKEGIEYDHFEHKDYSKDISFSAIKDLNQKICSDSCKGYPYTKCFNYGMRYPKECPQIYTRKITLDFKSECYYRIKPKHKNRKIVVRFKPHDHFKYDCRSPKLLEARHFQDKSKVGVIPCGNIKSFAVKSKKSKDVLVYHRKIEESLKITMEYKLV</sequence>
<keyword evidence="2" id="KW-1185">Reference proteome</keyword>
<name>A0A0N5BMA7_STREA</name>
<organism evidence="2 3">
    <name type="scientific">Strongyloides papillosus</name>
    <name type="common">Intestinal threadworm</name>
    <dbReference type="NCBI Taxonomy" id="174720"/>
    <lineage>
        <taxon>Eukaryota</taxon>
        <taxon>Metazoa</taxon>
        <taxon>Ecdysozoa</taxon>
        <taxon>Nematoda</taxon>
        <taxon>Chromadorea</taxon>
        <taxon>Rhabditida</taxon>
        <taxon>Tylenchina</taxon>
        <taxon>Panagrolaimomorpha</taxon>
        <taxon>Strongyloidoidea</taxon>
        <taxon>Strongyloididae</taxon>
        <taxon>Strongyloides</taxon>
    </lineage>
</organism>
<feature type="signal peptide" evidence="1">
    <location>
        <begin position="1"/>
        <end position="20"/>
    </location>
</feature>
<evidence type="ECO:0000313" key="3">
    <source>
        <dbReference type="WBParaSite" id="SPAL_0000704700.1"/>
    </source>
</evidence>
<evidence type="ECO:0000313" key="2">
    <source>
        <dbReference type="Proteomes" id="UP000046392"/>
    </source>
</evidence>
<keyword evidence="1" id="KW-0732">Signal</keyword>
<evidence type="ECO:0000256" key="1">
    <source>
        <dbReference type="SAM" id="SignalP"/>
    </source>
</evidence>
<proteinExistence type="predicted"/>
<reference evidence="3" key="1">
    <citation type="submission" date="2017-02" db="UniProtKB">
        <authorList>
            <consortium name="WormBaseParasite"/>
        </authorList>
    </citation>
    <scope>IDENTIFICATION</scope>
</reference>
<feature type="chain" id="PRO_5005894516" evidence="1">
    <location>
        <begin position="21"/>
        <end position="325"/>
    </location>
</feature>
<dbReference type="WBParaSite" id="SPAL_0000704700.1">
    <property type="protein sequence ID" value="SPAL_0000704700.1"/>
    <property type="gene ID" value="SPAL_0000704700"/>
</dbReference>